<evidence type="ECO:0000256" key="2">
    <source>
        <dbReference type="ARBA" id="ARBA00023157"/>
    </source>
</evidence>
<feature type="signal peptide" evidence="5">
    <location>
        <begin position="1"/>
        <end position="27"/>
    </location>
</feature>
<keyword evidence="4" id="KW-0812">Transmembrane</keyword>
<dbReference type="OrthoDB" id="1890443at2759"/>
<evidence type="ECO:0000256" key="5">
    <source>
        <dbReference type="SAM" id="SignalP"/>
    </source>
</evidence>
<dbReference type="CDD" id="cd01960">
    <property type="entry name" value="nsLTP1"/>
    <property type="match status" value="1"/>
</dbReference>
<keyword evidence="5" id="KW-0732">Signal</keyword>
<dbReference type="Pfam" id="PF00234">
    <property type="entry name" value="Tryp_alpha_amyl"/>
    <property type="match status" value="1"/>
</dbReference>
<feature type="domain" description="Bifunctional inhibitor/plant lipid transfer protein/seed storage helical" evidence="6">
    <location>
        <begin position="30"/>
        <end position="115"/>
    </location>
</feature>
<evidence type="ECO:0000256" key="3">
    <source>
        <dbReference type="RuleBase" id="RU000628"/>
    </source>
</evidence>
<evidence type="ECO:0000256" key="4">
    <source>
        <dbReference type="SAM" id="Phobius"/>
    </source>
</evidence>
<comment type="function">
    <text evidence="3">Plant non-specific lipid-transfer proteins transfer phospholipids as well as galactolipids across membranes. May play a role in wax or cutin deposition in the cell walls of expanding epidermal cells and certain secretory tissues.</text>
</comment>
<evidence type="ECO:0000313" key="8">
    <source>
        <dbReference type="Proteomes" id="UP000187406"/>
    </source>
</evidence>
<dbReference type="SUPFAM" id="SSF47699">
    <property type="entry name" value="Bifunctional inhibitor/lipid-transfer protein/seed storage 2S albumin"/>
    <property type="match status" value="1"/>
</dbReference>
<keyword evidence="8" id="KW-1185">Reference proteome</keyword>
<gene>
    <name evidence="7" type="ORF">CFOL_v3_10816</name>
</gene>
<dbReference type="Gene3D" id="1.10.110.10">
    <property type="entry name" value="Plant lipid-transfer and hydrophobic proteins"/>
    <property type="match status" value="1"/>
</dbReference>
<sequence>MAASSIALKLACVVVVCMLVGAPLAQTIPCSAVQNALAPCIPYFKSNGRGAVPQECCTIVRELKAQTNSTTALRADCACFIKFIRTEKYNFDTANSVIDKCGVKISFKISPTTNCNTSVSFLYLTVNLPTAAILFYFLMHVGLKNETIYIYRIYFLDMVHKKATFMKKENEESVKFY</sequence>
<keyword evidence="4" id="KW-0472">Membrane</keyword>
<dbReference type="Proteomes" id="UP000187406">
    <property type="component" value="Unassembled WGS sequence"/>
</dbReference>
<keyword evidence="3" id="KW-0813">Transport</keyword>
<dbReference type="STRING" id="3775.A0A1Q3BH28"/>
<dbReference type="GO" id="GO:0006869">
    <property type="term" value="P:lipid transport"/>
    <property type="evidence" value="ECO:0007669"/>
    <property type="project" value="InterPro"/>
</dbReference>
<dbReference type="PRINTS" id="PR00382">
    <property type="entry name" value="LIPIDTRNSFER"/>
</dbReference>
<organism evidence="7 8">
    <name type="scientific">Cephalotus follicularis</name>
    <name type="common">Albany pitcher plant</name>
    <dbReference type="NCBI Taxonomy" id="3775"/>
    <lineage>
        <taxon>Eukaryota</taxon>
        <taxon>Viridiplantae</taxon>
        <taxon>Streptophyta</taxon>
        <taxon>Embryophyta</taxon>
        <taxon>Tracheophyta</taxon>
        <taxon>Spermatophyta</taxon>
        <taxon>Magnoliopsida</taxon>
        <taxon>eudicotyledons</taxon>
        <taxon>Gunneridae</taxon>
        <taxon>Pentapetalae</taxon>
        <taxon>rosids</taxon>
        <taxon>fabids</taxon>
        <taxon>Oxalidales</taxon>
        <taxon>Cephalotaceae</taxon>
        <taxon>Cephalotus</taxon>
    </lineage>
</organism>
<dbReference type="EMBL" id="BDDD01000532">
    <property type="protein sequence ID" value="GAV67310.1"/>
    <property type="molecule type" value="Genomic_DNA"/>
</dbReference>
<name>A0A1Q3BH28_CEPFO</name>
<keyword evidence="2" id="KW-1015">Disulfide bond</keyword>
<comment type="similarity">
    <text evidence="1 3">Belongs to the plant LTP family.</text>
</comment>
<evidence type="ECO:0000256" key="1">
    <source>
        <dbReference type="ARBA" id="ARBA00009748"/>
    </source>
</evidence>
<feature type="chain" id="PRO_5012388310" description="Non-specific lipid-transfer protein" evidence="5">
    <location>
        <begin position="28"/>
        <end position="177"/>
    </location>
</feature>
<dbReference type="GO" id="GO:0008289">
    <property type="term" value="F:lipid binding"/>
    <property type="evidence" value="ECO:0007669"/>
    <property type="project" value="UniProtKB-KW"/>
</dbReference>
<dbReference type="InterPro" id="IPR016140">
    <property type="entry name" value="Bifunc_inhib/LTP/seed_store"/>
</dbReference>
<protein>
    <recommendedName>
        <fullName evidence="3">Non-specific lipid-transfer protein</fullName>
    </recommendedName>
</protein>
<keyword evidence="3" id="KW-0446">Lipid-binding</keyword>
<dbReference type="PANTHER" id="PTHR33076">
    <property type="entry name" value="NON-SPECIFIC LIPID-TRANSFER PROTEIN 2-RELATED"/>
    <property type="match status" value="1"/>
</dbReference>
<dbReference type="SMART" id="SM00499">
    <property type="entry name" value="AAI"/>
    <property type="match status" value="1"/>
</dbReference>
<proteinExistence type="inferred from homology"/>
<reference evidence="8" key="1">
    <citation type="submission" date="2016-04" db="EMBL/GenBank/DDBJ databases">
        <title>Cephalotus genome sequencing.</title>
        <authorList>
            <person name="Fukushima K."/>
            <person name="Hasebe M."/>
            <person name="Fang X."/>
        </authorList>
    </citation>
    <scope>NUCLEOTIDE SEQUENCE [LARGE SCALE GENOMIC DNA]</scope>
    <source>
        <strain evidence="8">cv. St1</strain>
    </source>
</reference>
<accession>A0A1Q3BH28</accession>
<keyword evidence="4" id="KW-1133">Transmembrane helix</keyword>
<dbReference type="InterPro" id="IPR000528">
    <property type="entry name" value="Plant_nsLTP"/>
</dbReference>
<dbReference type="AlphaFoldDB" id="A0A1Q3BH28"/>
<dbReference type="InterPro" id="IPR036312">
    <property type="entry name" value="Bifun_inhib/LTP/seed_sf"/>
</dbReference>
<comment type="caution">
    <text evidence="7">The sequence shown here is derived from an EMBL/GenBank/DDBJ whole genome shotgun (WGS) entry which is preliminary data.</text>
</comment>
<dbReference type="InParanoid" id="A0A1Q3BH28"/>
<feature type="transmembrane region" description="Helical" evidence="4">
    <location>
        <begin position="121"/>
        <end position="143"/>
    </location>
</feature>
<evidence type="ECO:0000313" key="7">
    <source>
        <dbReference type="EMBL" id="GAV67310.1"/>
    </source>
</evidence>
<evidence type="ECO:0000259" key="6">
    <source>
        <dbReference type="SMART" id="SM00499"/>
    </source>
</evidence>